<evidence type="ECO:0000256" key="2">
    <source>
        <dbReference type="SAM" id="SignalP"/>
    </source>
</evidence>
<dbReference type="InterPro" id="IPR013642">
    <property type="entry name" value="CLCA_N"/>
</dbReference>
<feature type="chain" id="PRO_5043001725" description="VWFA domain-containing protein" evidence="2">
    <location>
        <begin position="22"/>
        <end position="970"/>
    </location>
</feature>
<protein>
    <recommendedName>
        <fullName evidence="3">VWFA domain-containing protein</fullName>
    </recommendedName>
</protein>
<dbReference type="CDD" id="cd00198">
    <property type="entry name" value="vWFA"/>
    <property type="match status" value="1"/>
</dbReference>
<keyword evidence="1" id="KW-1133">Transmembrane helix</keyword>
<gene>
    <name evidence="4" type="ORF">SNE40_014959</name>
</gene>
<dbReference type="InterPro" id="IPR051266">
    <property type="entry name" value="CLCR"/>
</dbReference>
<organism evidence="4 5">
    <name type="scientific">Patella caerulea</name>
    <name type="common">Rayed Mediterranean limpet</name>
    <dbReference type="NCBI Taxonomy" id="87958"/>
    <lineage>
        <taxon>Eukaryota</taxon>
        <taxon>Metazoa</taxon>
        <taxon>Spiralia</taxon>
        <taxon>Lophotrochozoa</taxon>
        <taxon>Mollusca</taxon>
        <taxon>Gastropoda</taxon>
        <taxon>Patellogastropoda</taxon>
        <taxon>Patelloidea</taxon>
        <taxon>Patellidae</taxon>
        <taxon>Patella</taxon>
    </lineage>
</organism>
<dbReference type="InterPro" id="IPR002035">
    <property type="entry name" value="VWF_A"/>
</dbReference>
<dbReference type="Proteomes" id="UP001347796">
    <property type="component" value="Unassembled WGS sequence"/>
</dbReference>
<keyword evidence="5" id="KW-1185">Reference proteome</keyword>
<feature type="domain" description="VWFA" evidence="3">
    <location>
        <begin position="311"/>
        <end position="482"/>
    </location>
</feature>
<feature type="signal peptide" evidence="2">
    <location>
        <begin position="1"/>
        <end position="21"/>
    </location>
</feature>
<dbReference type="EMBL" id="JAZGQO010000010">
    <property type="protein sequence ID" value="KAK6176714.1"/>
    <property type="molecule type" value="Genomic_DNA"/>
</dbReference>
<keyword evidence="2" id="KW-0732">Signal</keyword>
<evidence type="ECO:0000313" key="5">
    <source>
        <dbReference type="Proteomes" id="UP001347796"/>
    </source>
</evidence>
<dbReference type="SMART" id="SM00327">
    <property type="entry name" value="VWA"/>
    <property type="match status" value="1"/>
</dbReference>
<dbReference type="PANTHER" id="PTHR10579">
    <property type="entry name" value="CALCIUM-ACTIVATED CHLORIDE CHANNEL REGULATOR"/>
    <property type="match status" value="1"/>
</dbReference>
<comment type="caution">
    <text evidence="4">The sequence shown here is derived from an EMBL/GenBank/DDBJ whole genome shotgun (WGS) entry which is preliminary data.</text>
</comment>
<sequence>MLCKKCIFIAMCCLIGQSTLAIRLVNNGYENVVISIGKDVKEDSSILQRIEDYLTVTSAALFTATKHRIYFREITIVIPQTWTHNPSYSNAKDSETEHSQILIDVENPAYGHAPYVKQYAECGQPGLYIHLTPEYLIKDEITFRWGLPGKTLAHEWAHLRWGLFDEYPIDPQDSPFYRYNGQWHPTRCSTEVEGVLKNENSKEGCLFDMFTGKPSASCKFFPRMKQNKAVASIMFMQYLESVVEFCDDSYSSPFHLRHNNLAPNRQNRLCNYRSAWEVMRKHSDFSQDTKQLPEGYDTQPYFRYVQVRPRRRVLVLDTSGSMTGSSLKILRQAASNFIMNTVETGSSLGIVEFNTEASTLSDLVSIQSREDREILISRLPTTATGKTSIGGGLNKAIEALRFSKSGVGGTLILITDGQENQAPWIKDIKPSLLEQGVMVHALAYGQKAETDISQLAGETGGRTFFFSGERQASLVESLAAMVRQKTTSEGFETPITIISETQIINRNTPHKGMFHIDSDLGKDTVLTFMHQDPIDVVIRGPDNTTLAVADKSSSFDQTLDGGMLRISLNGTIAPGEWTYEINSWRMGTAVTTSVISQSNDNKDEIIHTNSWISQSSIEFDPKGKFAVFTEVRSGNAPVLEAVVYASFEGPSSASGVVNLKDNGVGSDLIKGDGIYSAYILTRDLAGDGRYNIKITVTGYNDSTKIVTKGGRSGALAIGESDGVAKPELKLSENFERVTSAGEFRVIGFPTNVDTAIPDIIPPSRITDFLVTSFDQDTGETSLSWTAVGDDMDRGTASRYYIHLANNVSSALQNLNETTLVTDLHILEGSLEQPKEPGELETITLNVTSTGNNTIYVVIRTSDKENNFGDVSNIVTLSYTTEMSIKIEARTTYMEYITMVLIPVSAFLFVLVFVTCACICWTNKAPRNTKMEEKRNSVTSFDSTDLTYMNYAMDGEYVVRVEEEAAPTWRE</sequence>
<dbReference type="InterPro" id="IPR036465">
    <property type="entry name" value="vWFA_dom_sf"/>
</dbReference>
<accession>A0AAN8PI98</accession>
<dbReference type="Pfam" id="PF00092">
    <property type="entry name" value="VWA"/>
    <property type="match status" value="1"/>
</dbReference>
<name>A0AAN8PI98_PATCE</name>
<dbReference type="Pfam" id="PF08434">
    <property type="entry name" value="CLCA"/>
    <property type="match status" value="1"/>
</dbReference>
<dbReference type="SUPFAM" id="SSF53300">
    <property type="entry name" value="vWA-like"/>
    <property type="match status" value="1"/>
</dbReference>
<proteinExistence type="predicted"/>
<evidence type="ECO:0000259" key="3">
    <source>
        <dbReference type="PROSITE" id="PS50234"/>
    </source>
</evidence>
<keyword evidence="1" id="KW-0812">Transmembrane</keyword>
<evidence type="ECO:0000256" key="1">
    <source>
        <dbReference type="SAM" id="Phobius"/>
    </source>
</evidence>
<evidence type="ECO:0000313" key="4">
    <source>
        <dbReference type="EMBL" id="KAK6176714.1"/>
    </source>
</evidence>
<reference evidence="4 5" key="1">
    <citation type="submission" date="2024-01" db="EMBL/GenBank/DDBJ databases">
        <title>The genome of the rayed Mediterranean limpet Patella caerulea (Linnaeus, 1758).</title>
        <authorList>
            <person name="Anh-Thu Weber A."/>
            <person name="Halstead-Nussloch G."/>
        </authorList>
    </citation>
    <scope>NUCLEOTIDE SEQUENCE [LARGE SCALE GENOMIC DNA]</scope>
    <source>
        <strain evidence="4">AATW-2023a</strain>
        <tissue evidence="4">Whole specimen</tissue>
    </source>
</reference>
<feature type="transmembrane region" description="Helical" evidence="1">
    <location>
        <begin position="895"/>
        <end position="920"/>
    </location>
</feature>
<dbReference type="PROSITE" id="PS50234">
    <property type="entry name" value="VWFA"/>
    <property type="match status" value="1"/>
</dbReference>
<dbReference type="PANTHER" id="PTHR10579:SF177">
    <property type="entry name" value="CALCIUM-ACTIVATED CHLORIDE CHANNEL REGULATOR 4-LIKE PROTEIN"/>
    <property type="match status" value="1"/>
</dbReference>
<dbReference type="AlphaFoldDB" id="A0AAN8PI98"/>
<dbReference type="Gene3D" id="3.40.50.410">
    <property type="entry name" value="von Willebrand factor, type A domain"/>
    <property type="match status" value="1"/>
</dbReference>
<keyword evidence="1" id="KW-0472">Membrane</keyword>